<dbReference type="SUPFAM" id="SSF48264">
    <property type="entry name" value="Cytochrome P450"/>
    <property type="match status" value="1"/>
</dbReference>
<evidence type="ECO:0000313" key="10">
    <source>
        <dbReference type="Proteomes" id="UP000696280"/>
    </source>
</evidence>
<dbReference type="EMBL" id="CAJVRL010000046">
    <property type="protein sequence ID" value="CAG8952503.1"/>
    <property type="molecule type" value="Genomic_DNA"/>
</dbReference>
<dbReference type="InterPro" id="IPR036396">
    <property type="entry name" value="Cyt_P450_sf"/>
</dbReference>
<reference evidence="9" key="1">
    <citation type="submission" date="2021-07" db="EMBL/GenBank/DDBJ databases">
        <authorList>
            <person name="Durling M."/>
        </authorList>
    </citation>
    <scope>NUCLEOTIDE SEQUENCE</scope>
</reference>
<evidence type="ECO:0000313" key="9">
    <source>
        <dbReference type="EMBL" id="CAG8952503.1"/>
    </source>
</evidence>
<evidence type="ECO:0000256" key="7">
    <source>
        <dbReference type="RuleBase" id="RU000461"/>
    </source>
</evidence>
<dbReference type="AlphaFoldDB" id="A0A9N9KT66"/>
<dbReference type="GO" id="GO:0020037">
    <property type="term" value="F:heme binding"/>
    <property type="evidence" value="ECO:0007669"/>
    <property type="project" value="InterPro"/>
</dbReference>
<dbReference type="Pfam" id="PF00067">
    <property type="entry name" value="p450"/>
    <property type="match status" value="1"/>
</dbReference>
<keyword evidence="7" id="KW-0349">Heme</keyword>
<dbReference type="GO" id="GO:0016705">
    <property type="term" value="F:oxidoreductase activity, acting on paired donors, with incorporation or reduction of molecular oxygen"/>
    <property type="evidence" value="ECO:0007669"/>
    <property type="project" value="InterPro"/>
</dbReference>
<dbReference type="InterPro" id="IPR017972">
    <property type="entry name" value="Cyt_P450_CS"/>
</dbReference>
<name>A0A9N9KT66_9HELO</name>
<dbReference type="OrthoDB" id="1844152at2759"/>
<comment type="caution">
    <text evidence="9">The sequence shown here is derived from an EMBL/GenBank/DDBJ whole genome shotgun (WGS) entry which is preliminary data.</text>
</comment>
<evidence type="ECO:0000256" key="8">
    <source>
        <dbReference type="SAM" id="Phobius"/>
    </source>
</evidence>
<comment type="similarity">
    <text evidence="2 7">Belongs to the cytochrome P450 family.</text>
</comment>
<keyword evidence="5 7" id="KW-0408">Iron</keyword>
<dbReference type="InterPro" id="IPR001128">
    <property type="entry name" value="Cyt_P450"/>
</dbReference>
<evidence type="ECO:0000256" key="1">
    <source>
        <dbReference type="ARBA" id="ARBA00001971"/>
    </source>
</evidence>
<dbReference type="Gene3D" id="1.10.630.10">
    <property type="entry name" value="Cytochrome P450"/>
    <property type="match status" value="1"/>
</dbReference>
<keyword evidence="3 7" id="KW-0479">Metal-binding</keyword>
<dbReference type="Proteomes" id="UP000696280">
    <property type="component" value="Unassembled WGS sequence"/>
</dbReference>
<organism evidence="9 10">
    <name type="scientific">Hymenoscyphus fraxineus</name>
    <dbReference type="NCBI Taxonomy" id="746836"/>
    <lineage>
        <taxon>Eukaryota</taxon>
        <taxon>Fungi</taxon>
        <taxon>Dikarya</taxon>
        <taxon>Ascomycota</taxon>
        <taxon>Pezizomycotina</taxon>
        <taxon>Leotiomycetes</taxon>
        <taxon>Helotiales</taxon>
        <taxon>Helotiaceae</taxon>
        <taxon>Hymenoscyphus</taxon>
    </lineage>
</organism>
<keyword evidence="6 7" id="KW-0503">Monooxygenase</keyword>
<dbReference type="CDD" id="cd11041">
    <property type="entry name" value="CYP503A1-like"/>
    <property type="match status" value="1"/>
</dbReference>
<feature type="transmembrane region" description="Helical" evidence="8">
    <location>
        <begin position="12"/>
        <end position="34"/>
    </location>
</feature>
<gene>
    <name evidence="9" type="ORF">HYFRA_00009606</name>
</gene>
<evidence type="ECO:0000256" key="4">
    <source>
        <dbReference type="ARBA" id="ARBA00023002"/>
    </source>
</evidence>
<dbReference type="GO" id="GO:0005506">
    <property type="term" value="F:iron ion binding"/>
    <property type="evidence" value="ECO:0007669"/>
    <property type="project" value="InterPro"/>
</dbReference>
<keyword evidence="8" id="KW-0472">Membrane</keyword>
<keyword evidence="4 7" id="KW-0560">Oxidoreductase</keyword>
<keyword evidence="10" id="KW-1185">Reference proteome</keyword>
<dbReference type="PANTHER" id="PTHR46206:SF6">
    <property type="entry name" value="CYTOCHROME P450 MONOOXYGENASE AN1598-RELATED"/>
    <property type="match status" value="1"/>
</dbReference>
<dbReference type="GO" id="GO:0004497">
    <property type="term" value="F:monooxygenase activity"/>
    <property type="evidence" value="ECO:0007669"/>
    <property type="project" value="UniProtKB-KW"/>
</dbReference>
<evidence type="ECO:0000256" key="2">
    <source>
        <dbReference type="ARBA" id="ARBA00010617"/>
    </source>
</evidence>
<evidence type="ECO:0008006" key="11">
    <source>
        <dbReference type="Google" id="ProtNLM"/>
    </source>
</evidence>
<evidence type="ECO:0000256" key="5">
    <source>
        <dbReference type="ARBA" id="ARBA00023004"/>
    </source>
</evidence>
<dbReference type="PROSITE" id="PS00086">
    <property type="entry name" value="CYTOCHROME_P450"/>
    <property type="match status" value="1"/>
</dbReference>
<protein>
    <recommendedName>
        <fullName evidence="11">Cytochrome P450</fullName>
    </recommendedName>
</protein>
<accession>A0A9N9KT66</accession>
<evidence type="ECO:0000256" key="6">
    <source>
        <dbReference type="ARBA" id="ARBA00023033"/>
    </source>
</evidence>
<keyword evidence="8" id="KW-0812">Transmembrane</keyword>
<keyword evidence="8" id="KW-1133">Transmembrane helix</keyword>
<dbReference type="PANTHER" id="PTHR46206">
    <property type="entry name" value="CYTOCHROME P450"/>
    <property type="match status" value="1"/>
</dbReference>
<sequence>MSAVKTTRDLVLGFYAWICSNLFCFLSPLSQFIFQPHVQKLKLPIIELKSDDNVREILHAQWSRNKHEKYIIQLPFRKIHVLPIEYLSDYGWKKDDEISSNIDLRERILGRWTLLGSMTPMKPGDRTHSAVSYIKDYMTKNMSTYSNAMHDEIGNALEKNIGSSPTWKGLSAYQLGIEINLEVFERVFVGLDLCRNDDWRAACKGFSTSAIQTAAILMGYSWWKRPLAAPFVKEYRELKKHITKLQAHLDTLLNARLSHGKAQHSDGGEPPKDFIDWWLDNAPKAKREDSYALTLGMIQLNIAGIQSTGMVVMQALFDLASRPEYTTALLSELSHVTHSTGSTELTPSSISKLVKLDSFLKESQRHVSQNLLSIYRKVITPLTLKDGTVLPANSYVAVPSIDPEARPHAVTRDFDGFRWEKMRSQPGNEQKFTTVASGIDALEFGYGVHACPGRFFAMNTVKATLAEILRRYEMRMPSAGEQVTHKYNRILVLVPMKEQVVEFRDRKE</sequence>
<evidence type="ECO:0000256" key="3">
    <source>
        <dbReference type="ARBA" id="ARBA00022723"/>
    </source>
</evidence>
<comment type="cofactor">
    <cofactor evidence="1">
        <name>heme</name>
        <dbReference type="ChEBI" id="CHEBI:30413"/>
    </cofactor>
</comment>
<proteinExistence type="inferred from homology"/>